<reference evidence="1 2" key="1">
    <citation type="submission" date="2020-09" db="EMBL/GenBank/DDBJ databases">
        <title>De no assembly of potato wild relative species, Solanum commersonii.</title>
        <authorList>
            <person name="Cho K."/>
        </authorList>
    </citation>
    <scope>NUCLEOTIDE SEQUENCE [LARGE SCALE GENOMIC DNA]</scope>
    <source>
        <strain evidence="1">LZ3.2</strain>
        <tissue evidence="1">Leaf</tissue>
    </source>
</reference>
<evidence type="ECO:0000313" key="2">
    <source>
        <dbReference type="Proteomes" id="UP000824120"/>
    </source>
</evidence>
<accession>A0A9J5XD07</accession>
<name>A0A9J5XD07_SOLCO</name>
<protein>
    <submittedName>
        <fullName evidence="1">Uncharacterized protein</fullName>
    </submittedName>
</protein>
<dbReference type="Proteomes" id="UP000824120">
    <property type="component" value="Chromosome 9"/>
</dbReference>
<comment type="caution">
    <text evidence="1">The sequence shown here is derived from an EMBL/GenBank/DDBJ whole genome shotgun (WGS) entry which is preliminary data.</text>
</comment>
<organism evidence="1 2">
    <name type="scientific">Solanum commersonii</name>
    <name type="common">Commerson's wild potato</name>
    <name type="synonym">Commerson's nightshade</name>
    <dbReference type="NCBI Taxonomy" id="4109"/>
    <lineage>
        <taxon>Eukaryota</taxon>
        <taxon>Viridiplantae</taxon>
        <taxon>Streptophyta</taxon>
        <taxon>Embryophyta</taxon>
        <taxon>Tracheophyta</taxon>
        <taxon>Spermatophyta</taxon>
        <taxon>Magnoliopsida</taxon>
        <taxon>eudicotyledons</taxon>
        <taxon>Gunneridae</taxon>
        <taxon>Pentapetalae</taxon>
        <taxon>asterids</taxon>
        <taxon>lamiids</taxon>
        <taxon>Solanales</taxon>
        <taxon>Solanaceae</taxon>
        <taxon>Solanoideae</taxon>
        <taxon>Solaneae</taxon>
        <taxon>Solanum</taxon>
    </lineage>
</organism>
<dbReference type="AlphaFoldDB" id="A0A9J5XD07"/>
<proteinExistence type="predicted"/>
<dbReference type="EMBL" id="JACXVP010000009">
    <property type="protein sequence ID" value="KAG5586273.1"/>
    <property type="molecule type" value="Genomic_DNA"/>
</dbReference>
<sequence length="148" mass="16787">MEKLLNRIRLQFVDEISGKLIEICQEIVYNNLPLYCNYCKYQCHDEGSYRLISKKNQNNKQIDDTIKVILQDVDTSNIGHQTTTRIKGDINNQQVVINEVQSIEFGLNFTSNATKKEGGTPKVGVDASRVDSGQKLIDTTDVEDAENF</sequence>
<evidence type="ECO:0000313" key="1">
    <source>
        <dbReference type="EMBL" id="KAG5586273.1"/>
    </source>
</evidence>
<keyword evidence="2" id="KW-1185">Reference proteome</keyword>
<gene>
    <name evidence="1" type="ORF">H5410_046707</name>
</gene>